<dbReference type="Gene3D" id="1.20.1250.20">
    <property type="entry name" value="MFS general substrate transporter like domains"/>
    <property type="match status" value="1"/>
</dbReference>
<feature type="transmembrane region" description="Helical" evidence="5">
    <location>
        <begin position="304"/>
        <end position="322"/>
    </location>
</feature>
<sequence>METIYRRNIFAIYGMSFFHMFMLIVPVLMPMFQSFGLNLTEIFYIQAVYAGTIVVLEAPSGYLADVLGRRAVLIAGSVLNGLGCLWLNIADGFWSLLIFEVTLGMASSLLSGADLAMLYDTDQALNQNDDGNPRAIANLGVSKSIAEGGGALLGGWVAMSSFDWLIAIQSVAAWFSLVFALRLKEPPVAVLNSTSEARPSWRELSDHVLKGDRILKLVFLALPLYTLGTVLAAWLIQPLWQSLSLSYGWFGILWCGQSLLVAMGSRFGYQIESRHGPTLALLLIGILPILGALGAALIDGMGAAVVSFILFFNRGLYQVILVNALNRRVPSRIRATINSLNSLLFRLGFMVAGPVIGFVAQTYGIQAAMAILGGYSLLVLILVMLPLISAVSTARRQADERSQRVANHDAA</sequence>
<dbReference type="InterPro" id="IPR053160">
    <property type="entry name" value="MFS_DHA3_Transporter"/>
</dbReference>
<feature type="transmembrane region" description="Helical" evidence="5">
    <location>
        <begin position="164"/>
        <end position="183"/>
    </location>
</feature>
<accession>A0A917LVA9</accession>
<evidence type="ECO:0000256" key="2">
    <source>
        <dbReference type="ARBA" id="ARBA00022692"/>
    </source>
</evidence>
<reference evidence="7" key="2">
    <citation type="submission" date="2020-09" db="EMBL/GenBank/DDBJ databases">
        <authorList>
            <person name="Sun Q."/>
            <person name="Zhou Y."/>
        </authorList>
    </citation>
    <scope>NUCLEOTIDE SEQUENCE</scope>
    <source>
        <strain evidence="7">CGMCC 1.15425</strain>
    </source>
</reference>
<feature type="transmembrane region" description="Helical" evidence="5">
    <location>
        <begin position="44"/>
        <end position="64"/>
    </location>
</feature>
<dbReference type="OrthoDB" id="9816124at2"/>
<feature type="transmembrane region" description="Helical" evidence="5">
    <location>
        <begin position="343"/>
        <end position="363"/>
    </location>
</feature>
<keyword evidence="8" id="KW-1185">Reference proteome</keyword>
<evidence type="ECO:0000256" key="4">
    <source>
        <dbReference type="ARBA" id="ARBA00023136"/>
    </source>
</evidence>
<reference evidence="7" key="1">
    <citation type="journal article" date="2014" name="Int. J. Syst. Evol. Microbiol.">
        <title>Complete genome sequence of Corynebacterium casei LMG S-19264T (=DSM 44701T), isolated from a smear-ripened cheese.</title>
        <authorList>
            <consortium name="US DOE Joint Genome Institute (JGI-PGF)"/>
            <person name="Walter F."/>
            <person name="Albersmeier A."/>
            <person name="Kalinowski J."/>
            <person name="Ruckert C."/>
        </authorList>
    </citation>
    <scope>NUCLEOTIDE SEQUENCE</scope>
    <source>
        <strain evidence="7">CGMCC 1.15425</strain>
    </source>
</reference>
<feature type="transmembrane region" description="Helical" evidence="5">
    <location>
        <begin position="217"/>
        <end position="236"/>
    </location>
</feature>
<dbReference type="Proteomes" id="UP000627715">
    <property type="component" value="Unassembled WGS sequence"/>
</dbReference>
<feature type="transmembrane region" description="Helical" evidence="5">
    <location>
        <begin position="279"/>
        <end position="298"/>
    </location>
</feature>
<dbReference type="InterPro" id="IPR020846">
    <property type="entry name" value="MFS_dom"/>
</dbReference>
<evidence type="ECO:0000259" key="6">
    <source>
        <dbReference type="PROSITE" id="PS50850"/>
    </source>
</evidence>
<keyword evidence="3 5" id="KW-1133">Transmembrane helix</keyword>
<gene>
    <name evidence="7" type="ORF">GCM10011403_13410</name>
</gene>
<keyword evidence="4 5" id="KW-0472">Membrane</keyword>
<protein>
    <submittedName>
        <fullName evidence="7">MFS transporter</fullName>
    </submittedName>
</protein>
<feature type="transmembrane region" description="Helical" evidence="5">
    <location>
        <begin position="369"/>
        <end position="394"/>
    </location>
</feature>
<dbReference type="AlphaFoldDB" id="A0A917LVA9"/>
<dbReference type="PROSITE" id="PS50850">
    <property type="entry name" value="MFS"/>
    <property type="match status" value="1"/>
</dbReference>
<keyword evidence="2 5" id="KW-0812">Transmembrane</keyword>
<evidence type="ECO:0000256" key="5">
    <source>
        <dbReference type="SAM" id="Phobius"/>
    </source>
</evidence>
<evidence type="ECO:0000256" key="1">
    <source>
        <dbReference type="ARBA" id="ARBA00004141"/>
    </source>
</evidence>
<organism evidence="7 8">
    <name type="scientific">Pseudohongiella nitratireducens</name>
    <dbReference type="NCBI Taxonomy" id="1768907"/>
    <lineage>
        <taxon>Bacteria</taxon>
        <taxon>Pseudomonadati</taxon>
        <taxon>Pseudomonadota</taxon>
        <taxon>Gammaproteobacteria</taxon>
        <taxon>Pseudomonadales</taxon>
        <taxon>Pseudohongiellaceae</taxon>
        <taxon>Pseudohongiella</taxon>
    </lineage>
</organism>
<dbReference type="PANTHER" id="PTHR23530">
    <property type="entry name" value="TRANSPORT PROTEIN-RELATED"/>
    <property type="match status" value="1"/>
</dbReference>
<dbReference type="GO" id="GO:0016020">
    <property type="term" value="C:membrane"/>
    <property type="evidence" value="ECO:0007669"/>
    <property type="project" value="UniProtKB-SubCell"/>
</dbReference>
<feature type="domain" description="Major facilitator superfamily (MFS) profile" evidence="6">
    <location>
        <begin position="1"/>
        <end position="391"/>
    </location>
</feature>
<proteinExistence type="predicted"/>
<dbReference type="EMBL" id="BMIY01000005">
    <property type="protein sequence ID" value="GGG57476.1"/>
    <property type="molecule type" value="Genomic_DNA"/>
</dbReference>
<feature type="transmembrane region" description="Helical" evidence="5">
    <location>
        <begin position="248"/>
        <end position="267"/>
    </location>
</feature>
<evidence type="ECO:0000313" key="8">
    <source>
        <dbReference type="Proteomes" id="UP000627715"/>
    </source>
</evidence>
<dbReference type="SUPFAM" id="SSF103473">
    <property type="entry name" value="MFS general substrate transporter"/>
    <property type="match status" value="1"/>
</dbReference>
<dbReference type="RefSeq" id="WP_157885736.1">
    <property type="nucleotide sequence ID" value="NZ_BMIY01000005.1"/>
</dbReference>
<dbReference type="InterPro" id="IPR011701">
    <property type="entry name" value="MFS"/>
</dbReference>
<comment type="subcellular location">
    <subcellularLocation>
        <location evidence="1">Membrane</location>
        <topology evidence="1">Multi-pass membrane protein</topology>
    </subcellularLocation>
</comment>
<evidence type="ECO:0000256" key="3">
    <source>
        <dbReference type="ARBA" id="ARBA00022989"/>
    </source>
</evidence>
<dbReference type="PROSITE" id="PS00216">
    <property type="entry name" value="SUGAR_TRANSPORT_1"/>
    <property type="match status" value="1"/>
</dbReference>
<dbReference type="PANTHER" id="PTHR23530:SF1">
    <property type="entry name" value="PERMEASE, MAJOR FACILITATOR SUPERFAMILY-RELATED"/>
    <property type="match status" value="1"/>
</dbReference>
<dbReference type="Pfam" id="PF07690">
    <property type="entry name" value="MFS_1"/>
    <property type="match status" value="1"/>
</dbReference>
<evidence type="ECO:0000313" key="7">
    <source>
        <dbReference type="EMBL" id="GGG57476.1"/>
    </source>
</evidence>
<feature type="transmembrane region" description="Helical" evidence="5">
    <location>
        <begin position="71"/>
        <end position="90"/>
    </location>
</feature>
<feature type="transmembrane region" description="Helical" evidence="5">
    <location>
        <begin position="12"/>
        <end position="32"/>
    </location>
</feature>
<dbReference type="InterPro" id="IPR005829">
    <property type="entry name" value="Sugar_transporter_CS"/>
</dbReference>
<name>A0A917LVA9_9GAMM</name>
<dbReference type="GO" id="GO:0022857">
    <property type="term" value="F:transmembrane transporter activity"/>
    <property type="evidence" value="ECO:0007669"/>
    <property type="project" value="InterPro"/>
</dbReference>
<comment type="caution">
    <text evidence="7">The sequence shown here is derived from an EMBL/GenBank/DDBJ whole genome shotgun (WGS) entry which is preliminary data.</text>
</comment>
<dbReference type="InterPro" id="IPR036259">
    <property type="entry name" value="MFS_trans_sf"/>
</dbReference>